<keyword evidence="3" id="KW-1185">Reference proteome</keyword>
<comment type="caution">
    <text evidence="2">The sequence shown here is derived from an EMBL/GenBank/DDBJ whole genome shotgun (WGS) entry which is preliminary data.</text>
</comment>
<feature type="region of interest" description="Disordered" evidence="1">
    <location>
        <begin position="135"/>
        <end position="164"/>
    </location>
</feature>
<organism evidence="2 3">
    <name type="scientific">Rhodovibrio sodomensis</name>
    <dbReference type="NCBI Taxonomy" id="1088"/>
    <lineage>
        <taxon>Bacteria</taxon>
        <taxon>Pseudomonadati</taxon>
        <taxon>Pseudomonadota</taxon>
        <taxon>Alphaproteobacteria</taxon>
        <taxon>Rhodospirillales</taxon>
        <taxon>Rhodovibrionaceae</taxon>
        <taxon>Rhodovibrio</taxon>
    </lineage>
</organism>
<evidence type="ECO:0000313" key="2">
    <source>
        <dbReference type="EMBL" id="MBK1666638.1"/>
    </source>
</evidence>
<proteinExistence type="predicted"/>
<sequence>MSETPRDAVEKLKQDTAAQLDFAADLRTAIAQVRKKHGLETSDTPRHDIEYASEALALDFAFRLAETRNEELDSPQDATDAQLNARAPLIYDDLLDAIEESIACVRHHYAATGNDVLVAAALWREEISDLFDEATAAGGDDEPDAGDEAPTRAPAEQLTPDVQSRMIPHPALNVDVPAFADDETVEQLAADGLHVAFARLHTAINGPNAPMHGCCTDLPDAVLLALYGQHGRPEDGFQINLPNLTIDDRASVSAMACSLAVLVHRLITPLAHETRHHLHDDDQMTSQRDAITALALVPWIVADGLQTFTDGGERNLVQHATTASKIAGKEVPDGIRTMRAQGSRHHH</sequence>
<dbReference type="EMBL" id="NRRL01000001">
    <property type="protein sequence ID" value="MBK1666638.1"/>
    <property type="molecule type" value="Genomic_DNA"/>
</dbReference>
<evidence type="ECO:0000313" key="3">
    <source>
        <dbReference type="Proteomes" id="UP001296873"/>
    </source>
</evidence>
<protein>
    <submittedName>
        <fullName evidence="2">Uncharacterized protein</fullName>
    </submittedName>
</protein>
<dbReference type="Proteomes" id="UP001296873">
    <property type="component" value="Unassembled WGS sequence"/>
</dbReference>
<gene>
    <name evidence="2" type="ORF">CKO28_01090</name>
</gene>
<reference evidence="2 3" key="1">
    <citation type="journal article" date="2020" name="Microorganisms">
        <title>Osmotic Adaptation and Compatible Solute Biosynthesis of Phototrophic Bacteria as Revealed from Genome Analyses.</title>
        <authorList>
            <person name="Imhoff J.F."/>
            <person name="Rahn T."/>
            <person name="Kunzel S."/>
            <person name="Keller A."/>
            <person name="Neulinger S.C."/>
        </authorList>
    </citation>
    <scope>NUCLEOTIDE SEQUENCE [LARGE SCALE GENOMIC DNA]</scope>
    <source>
        <strain evidence="2 3">DSM 9895</strain>
    </source>
</reference>
<accession>A0ABS1DA67</accession>
<evidence type="ECO:0000256" key="1">
    <source>
        <dbReference type="SAM" id="MobiDB-lite"/>
    </source>
</evidence>
<name>A0ABS1DA67_9PROT</name>